<dbReference type="Gene3D" id="2.60.40.10">
    <property type="entry name" value="Immunoglobulins"/>
    <property type="match status" value="1"/>
</dbReference>
<dbReference type="Proteomes" id="UP000261580">
    <property type="component" value="Unassembled WGS sequence"/>
</dbReference>
<dbReference type="SUPFAM" id="SSF48726">
    <property type="entry name" value="Immunoglobulin"/>
    <property type="match status" value="1"/>
</dbReference>
<reference evidence="4" key="2">
    <citation type="submission" date="2025-09" db="UniProtKB">
        <authorList>
            <consortium name="Ensembl"/>
        </authorList>
    </citation>
    <scope>IDENTIFICATION</scope>
</reference>
<sequence length="104" mass="11879">MSLSSVIWTNDVTQTPSLLLKTGDSAQMYCHHNLHGSYYHMYWFQQLPGGSFRLIVHMLPYKPRTLETLNHIEILRETRVKGALSLPNVKLSHSAVYFCAASTQ</sequence>
<dbReference type="GO" id="GO:0007166">
    <property type="term" value="P:cell surface receptor signaling pathway"/>
    <property type="evidence" value="ECO:0007669"/>
    <property type="project" value="TreeGrafter"/>
</dbReference>
<organism evidence="4 5">
    <name type="scientific">Neolamprologus brichardi</name>
    <name type="common">Fairy cichlid</name>
    <name type="synonym">Lamprologus brichardi</name>
    <dbReference type="NCBI Taxonomy" id="32507"/>
    <lineage>
        <taxon>Eukaryota</taxon>
        <taxon>Metazoa</taxon>
        <taxon>Chordata</taxon>
        <taxon>Craniata</taxon>
        <taxon>Vertebrata</taxon>
        <taxon>Euteleostomi</taxon>
        <taxon>Actinopterygii</taxon>
        <taxon>Neopterygii</taxon>
        <taxon>Teleostei</taxon>
        <taxon>Neoteleostei</taxon>
        <taxon>Acanthomorphata</taxon>
        <taxon>Ovalentaria</taxon>
        <taxon>Cichlomorphae</taxon>
        <taxon>Cichliformes</taxon>
        <taxon>Cichlidae</taxon>
        <taxon>African cichlids</taxon>
        <taxon>Pseudocrenilabrinae</taxon>
        <taxon>Lamprologini</taxon>
        <taxon>Neolamprologus</taxon>
    </lineage>
</organism>
<protein>
    <recommendedName>
        <fullName evidence="3">Ig-like domain-containing protein</fullName>
    </recommendedName>
</protein>
<reference evidence="4" key="1">
    <citation type="submission" date="2025-08" db="UniProtKB">
        <authorList>
            <consortium name="Ensembl"/>
        </authorList>
    </citation>
    <scope>IDENTIFICATION</scope>
</reference>
<dbReference type="PANTHER" id="PTHR23268:SF102">
    <property type="entry name" value="IMMUNOGLOBULIN V-SET DOMAIN-CONTAINING PROTEIN"/>
    <property type="match status" value="1"/>
</dbReference>
<dbReference type="AlphaFoldDB" id="A0A3Q4I619"/>
<dbReference type="InterPro" id="IPR050413">
    <property type="entry name" value="TCR_beta_variable"/>
</dbReference>
<dbReference type="PROSITE" id="PS50835">
    <property type="entry name" value="IG_LIKE"/>
    <property type="match status" value="1"/>
</dbReference>
<dbReference type="GeneTree" id="ENSGT01120000273440"/>
<evidence type="ECO:0000313" key="5">
    <source>
        <dbReference type="Proteomes" id="UP000261580"/>
    </source>
</evidence>
<dbReference type="InterPro" id="IPR007110">
    <property type="entry name" value="Ig-like_dom"/>
</dbReference>
<accession>A0A3Q4I619</accession>
<evidence type="ECO:0000259" key="3">
    <source>
        <dbReference type="PROSITE" id="PS50835"/>
    </source>
</evidence>
<name>A0A3Q4I619_NEOBR</name>
<keyword evidence="5" id="KW-1185">Reference proteome</keyword>
<keyword evidence="2" id="KW-0391">Immunity</keyword>
<evidence type="ECO:0000256" key="1">
    <source>
        <dbReference type="ARBA" id="ARBA00022729"/>
    </source>
</evidence>
<evidence type="ECO:0000313" key="4">
    <source>
        <dbReference type="Ensembl" id="ENSNBRP00000032020.1"/>
    </source>
</evidence>
<dbReference type="OMA" id="YEAEWEA"/>
<dbReference type="Pfam" id="PF07686">
    <property type="entry name" value="V-set"/>
    <property type="match status" value="1"/>
</dbReference>
<dbReference type="Ensembl" id="ENSNBRT00000032828.1">
    <property type="protein sequence ID" value="ENSNBRP00000032020.1"/>
    <property type="gene ID" value="ENSNBRG00000024307.1"/>
</dbReference>
<feature type="domain" description="Ig-like" evidence="3">
    <location>
        <begin position="10"/>
        <end position="104"/>
    </location>
</feature>
<dbReference type="InterPro" id="IPR036179">
    <property type="entry name" value="Ig-like_dom_sf"/>
</dbReference>
<dbReference type="PANTHER" id="PTHR23268">
    <property type="entry name" value="T-CELL RECEPTOR BETA CHAIN"/>
    <property type="match status" value="1"/>
</dbReference>
<dbReference type="InterPro" id="IPR013783">
    <property type="entry name" value="Ig-like_fold"/>
</dbReference>
<dbReference type="InterPro" id="IPR013106">
    <property type="entry name" value="Ig_V-set"/>
</dbReference>
<dbReference type="GO" id="GO:0005886">
    <property type="term" value="C:plasma membrane"/>
    <property type="evidence" value="ECO:0007669"/>
    <property type="project" value="TreeGrafter"/>
</dbReference>
<dbReference type="GO" id="GO:0002376">
    <property type="term" value="P:immune system process"/>
    <property type="evidence" value="ECO:0007669"/>
    <property type="project" value="UniProtKB-KW"/>
</dbReference>
<proteinExistence type="predicted"/>
<dbReference type="STRING" id="32507.ENSNBRP00000032020"/>
<evidence type="ECO:0000256" key="2">
    <source>
        <dbReference type="ARBA" id="ARBA00022859"/>
    </source>
</evidence>
<keyword evidence="1" id="KW-0732">Signal</keyword>